<keyword evidence="1" id="KW-0812">Transmembrane</keyword>
<keyword evidence="1" id="KW-0472">Membrane</keyword>
<evidence type="ECO:0000313" key="3">
    <source>
        <dbReference type="Proteomes" id="UP000243217"/>
    </source>
</evidence>
<feature type="transmembrane region" description="Helical" evidence="1">
    <location>
        <begin position="55"/>
        <end position="84"/>
    </location>
</feature>
<comment type="caution">
    <text evidence="2">The sequence shown here is derived from an EMBL/GenBank/DDBJ whole genome shotgun (WGS) entry which is preliminary data.</text>
</comment>
<organism evidence="2 3">
    <name type="scientific">Thraustotheca clavata</name>
    <dbReference type="NCBI Taxonomy" id="74557"/>
    <lineage>
        <taxon>Eukaryota</taxon>
        <taxon>Sar</taxon>
        <taxon>Stramenopiles</taxon>
        <taxon>Oomycota</taxon>
        <taxon>Saprolegniomycetes</taxon>
        <taxon>Saprolegniales</taxon>
        <taxon>Achlyaceae</taxon>
        <taxon>Thraustotheca</taxon>
    </lineage>
</organism>
<gene>
    <name evidence="2" type="ORF">THRCLA_01807</name>
</gene>
<dbReference type="Proteomes" id="UP000243217">
    <property type="component" value="Unassembled WGS sequence"/>
</dbReference>
<proteinExistence type="predicted"/>
<dbReference type="EMBL" id="JNBS01000372">
    <property type="protein sequence ID" value="OQS06114.1"/>
    <property type="molecule type" value="Genomic_DNA"/>
</dbReference>
<evidence type="ECO:0000256" key="1">
    <source>
        <dbReference type="SAM" id="Phobius"/>
    </source>
</evidence>
<dbReference type="OrthoDB" id="79466at2759"/>
<sequence>MASRAQAHAWTRYTYINGPYDPNRYANQRVLYPTRRTCPQTWIEILVLPQQSSTFYYLLFHLANAIISTLSCVVASCIVVLYVVTIPLNCWIGALVARIALYVALKLSSFDAHLYNWMTPSGEHIYVSFAITNEIPEYDVFRALVYLAVVKFPVMLITSGIAVASIGASLLLVFKAWFSTPSPLPLATMGLLYLYISCLLCHLLAWFYRWLVRKVCCHTLGLYRYVFGYRMSTRYHEPLHLMGFGTGQVV</sequence>
<protein>
    <recommendedName>
        <fullName evidence="4">Transmembrane protein</fullName>
    </recommendedName>
</protein>
<keyword evidence="3" id="KW-1185">Reference proteome</keyword>
<dbReference type="AlphaFoldDB" id="A0A1W0A746"/>
<evidence type="ECO:0008006" key="4">
    <source>
        <dbReference type="Google" id="ProtNLM"/>
    </source>
</evidence>
<accession>A0A1W0A746</accession>
<keyword evidence="1" id="KW-1133">Transmembrane helix</keyword>
<evidence type="ECO:0000313" key="2">
    <source>
        <dbReference type="EMBL" id="OQS06114.1"/>
    </source>
</evidence>
<feature type="transmembrane region" description="Helical" evidence="1">
    <location>
        <begin position="152"/>
        <end position="174"/>
    </location>
</feature>
<reference evidence="2 3" key="1">
    <citation type="journal article" date="2014" name="Genome Biol. Evol.">
        <title>The secreted proteins of Achlya hypogyna and Thraustotheca clavata identify the ancestral oomycete secretome and reveal gene acquisitions by horizontal gene transfer.</title>
        <authorList>
            <person name="Misner I."/>
            <person name="Blouin N."/>
            <person name="Leonard G."/>
            <person name="Richards T.A."/>
            <person name="Lane C.E."/>
        </authorList>
    </citation>
    <scope>NUCLEOTIDE SEQUENCE [LARGE SCALE GENOMIC DNA]</scope>
    <source>
        <strain evidence="2 3">ATCC 34112</strain>
    </source>
</reference>
<feature type="transmembrane region" description="Helical" evidence="1">
    <location>
        <begin position="186"/>
        <end position="208"/>
    </location>
</feature>
<feature type="transmembrane region" description="Helical" evidence="1">
    <location>
        <begin position="91"/>
        <end position="110"/>
    </location>
</feature>
<name>A0A1W0A746_9STRA</name>